<dbReference type="EMBL" id="JANIID010000011">
    <property type="protein sequence ID" value="MCQ8771079.1"/>
    <property type="molecule type" value="Genomic_DNA"/>
</dbReference>
<dbReference type="PROSITE" id="PS50011">
    <property type="entry name" value="PROTEIN_KINASE_DOM"/>
    <property type="match status" value="1"/>
</dbReference>
<dbReference type="Gene3D" id="1.50.10.10">
    <property type="match status" value="1"/>
</dbReference>
<dbReference type="AlphaFoldDB" id="A0A9X2LGV9"/>
<dbReference type="Gene3D" id="1.10.510.10">
    <property type="entry name" value="Transferase(Phosphotransferase) domain 1"/>
    <property type="match status" value="1"/>
</dbReference>
<dbReference type="SUPFAM" id="SSF56112">
    <property type="entry name" value="Protein kinase-like (PK-like)"/>
    <property type="match status" value="1"/>
</dbReference>
<gene>
    <name evidence="3" type="primary">lanKC</name>
    <name evidence="3" type="ORF">NQU55_15075</name>
</gene>
<dbReference type="InterPro" id="IPR011009">
    <property type="entry name" value="Kinase-like_dom_sf"/>
</dbReference>
<dbReference type="SUPFAM" id="SSF158745">
    <property type="entry name" value="LanC-like"/>
    <property type="match status" value="1"/>
</dbReference>
<dbReference type="SMART" id="SM01260">
    <property type="entry name" value="LANC_like"/>
    <property type="match status" value="1"/>
</dbReference>
<feature type="coiled-coil region" evidence="1">
    <location>
        <begin position="479"/>
        <end position="509"/>
    </location>
</feature>
<comment type="caution">
    <text evidence="3">The sequence shown here is derived from an EMBL/GenBank/DDBJ whole genome shotgun (WGS) entry which is preliminary data.</text>
</comment>
<keyword evidence="4" id="KW-1185">Reference proteome</keyword>
<dbReference type="SMART" id="SM00220">
    <property type="entry name" value="S_TKc"/>
    <property type="match status" value="1"/>
</dbReference>
<dbReference type="Pfam" id="PF05147">
    <property type="entry name" value="LANC_like"/>
    <property type="match status" value="1"/>
</dbReference>
<dbReference type="InterPro" id="IPR000719">
    <property type="entry name" value="Prot_kinase_dom"/>
</dbReference>
<dbReference type="RefSeq" id="WP_256790683.1">
    <property type="nucleotide sequence ID" value="NZ_JANIID010000011.1"/>
</dbReference>
<proteinExistence type="predicted"/>
<dbReference type="Proteomes" id="UP001142374">
    <property type="component" value="Unassembled WGS sequence"/>
</dbReference>
<name>A0A9X2LGV9_9ACTN</name>
<sequence length="901" mass="100210">MRNERWVNRFLFAWNNTLFFDPLDVSYEPSADHFLAGFDEKTRRRFVRSGIWWSHRHHPDLPAQGWKIHVSSGHRHVREVAASVIGYLTEHAVDFKMALDLNVFEMLNSKAVTRGSGGKLVTVYPRDDDEFRACLAGLARLLEGKEGAYVLSDLRYRDCKALYFRYGQFLDTHTVDVLGRRLPRILGPDGPVPDDRRPGYAHPDWVPWPFDDWKPADEDDDGDGLLGGRFRVTGALQFSNSGGVYTAEDTENDDRPVVLKEARPYTNPNPRQDHDAVDILDREWMFLNRLAGVGAFPAPVARFRHWEHHYIAEEFIDRTDMRSVLLEHNPLARPGSDVGKSREYLRIFLAVFRGLARAIRAAHDRGVVLADFTAANLLIDPDTHEVTIVDLEACRLTDTEAGAADLSKPVELYTPGFSLSRNRFKAYGPEGDRYALASTMAYFVFPIAAMSYLREDVLDLYRIFITEGLGWPERVHRLITDLARNRIGLTDVLEALEDEEDLLRRVEAAPARPVVEERLGLVDAEAGVAAFVEAAADPGRDTLFPVDPFAHVTNPLSLGFGASGVLWALNASGITIRPEWHGWLSEELAGIDVARYPDGLMNGLSGIAWAAASLGLGAHARELLAQANRRAVEKGDYTFYYGLAGVGMTNLRFFLHGRDPHDLAAAQECARVLCDTAQRDGGRAHWLNEFSAKGPLTGLGFGQAGVAMFLLRMHQVTKEEHYLRLGREALAWEMAHAKPIDGDGNGTADGPIMFEHEGTMEPYVEVGSAGVAQVLLRYGDHAAARTVLRGLDVRYAILPGYGFGMSGIADALLDAAEFTGDRSYRDTALRQLNFVRKVFLFEPSERFALPREDGRSLLALPGEGLLRCSTDYLTGSAGVLRVLHRVNTGGTADFLLDEVGR</sequence>
<organism evidence="3 4">
    <name type="scientific">Streptomyces telluris</name>
    <dbReference type="NCBI Taxonomy" id="2720021"/>
    <lineage>
        <taxon>Bacteria</taxon>
        <taxon>Bacillati</taxon>
        <taxon>Actinomycetota</taxon>
        <taxon>Actinomycetes</taxon>
        <taxon>Kitasatosporales</taxon>
        <taxon>Streptomycetaceae</taxon>
        <taxon>Streptomyces</taxon>
    </lineage>
</organism>
<evidence type="ECO:0000313" key="3">
    <source>
        <dbReference type="EMBL" id="MCQ8771079.1"/>
    </source>
</evidence>
<evidence type="ECO:0000256" key="1">
    <source>
        <dbReference type="SAM" id="Coils"/>
    </source>
</evidence>
<dbReference type="InterPro" id="IPR012341">
    <property type="entry name" value="6hp_glycosidase-like_sf"/>
</dbReference>
<keyword evidence="1" id="KW-0175">Coiled coil</keyword>
<dbReference type="Pfam" id="PF25816">
    <property type="entry name" value="RamC_N"/>
    <property type="match status" value="1"/>
</dbReference>
<protein>
    <submittedName>
        <fullName evidence="3">Class III lanthionine synthetase LanKC</fullName>
    </submittedName>
</protein>
<dbReference type="GO" id="GO:0004672">
    <property type="term" value="F:protein kinase activity"/>
    <property type="evidence" value="ECO:0007669"/>
    <property type="project" value="InterPro"/>
</dbReference>
<dbReference type="InterPro" id="IPR058053">
    <property type="entry name" value="RamC_C"/>
</dbReference>
<evidence type="ECO:0000259" key="2">
    <source>
        <dbReference type="PROSITE" id="PS50011"/>
    </source>
</evidence>
<dbReference type="NCBIfam" id="NF038151">
    <property type="entry name" value="lanthi_synth_III"/>
    <property type="match status" value="1"/>
</dbReference>
<feature type="domain" description="Protein kinase" evidence="2">
    <location>
        <begin position="230"/>
        <end position="503"/>
    </location>
</feature>
<dbReference type="GO" id="GO:0031179">
    <property type="term" value="P:peptide modification"/>
    <property type="evidence" value="ECO:0007669"/>
    <property type="project" value="InterPro"/>
</dbReference>
<dbReference type="GO" id="GO:0005524">
    <property type="term" value="F:ATP binding"/>
    <property type="evidence" value="ECO:0007669"/>
    <property type="project" value="InterPro"/>
</dbReference>
<evidence type="ECO:0000313" key="4">
    <source>
        <dbReference type="Proteomes" id="UP001142374"/>
    </source>
</evidence>
<dbReference type="InterPro" id="IPR053524">
    <property type="entry name" value="Aerial_hyphae_peptide-synth"/>
</dbReference>
<dbReference type="GO" id="GO:0005975">
    <property type="term" value="P:carbohydrate metabolic process"/>
    <property type="evidence" value="ECO:0007669"/>
    <property type="project" value="InterPro"/>
</dbReference>
<dbReference type="InterPro" id="IPR007822">
    <property type="entry name" value="LANC-like"/>
</dbReference>
<accession>A0A9X2LGV9</accession>
<dbReference type="InterPro" id="IPR057929">
    <property type="entry name" value="RamC_N"/>
</dbReference>
<reference evidence="3" key="1">
    <citation type="submission" date="2022-06" db="EMBL/GenBank/DDBJ databases">
        <title>WGS of actinobacteria.</title>
        <authorList>
            <person name="Thawai C."/>
        </authorList>
    </citation>
    <scope>NUCLEOTIDE SEQUENCE</scope>
    <source>
        <strain evidence="3">AA8</strain>
    </source>
</reference>
<dbReference type="CDD" id="cd04791">
    <property type="entry name" value="LanC_SerThrkinase"/>
    <property type="match status" value="1"/>
</dbReference>